<evidence type="ECO:0000256" key="5">
    <source>
        <dbReference type="RuleBase" id="RU365090"/>
    </source>
</evidence>
<protein>
    <recommendedName>
        <fullName evidence="5">Molybdopterin molybdenumtransferase</fullName>
        <ecNumber evidence="5">2.10.1.1</ecNumber>
    </recommendedName>
</protein>
<dbReference type="InterPro" id="IPR036135">
    <property type="entry name" value="MoeA_linker/N_sf"/>
</dbReference>
<evidence type="ECO:0000256" key="4">
    <source>
        <dbReference type="ARBA" id="ARBA00047317"/>
    </source>
</evidence>
<comment type="function">
    <text evidence="1 5">Catalyzes the insertion of molybdate into adenylated molybdopterin with the concomitant release of AMP.</text>
</comment>
<sequence length="405" mass="42352">MSARSVEEHASHISGLLTGLHTLSPTAVPTAEALGRITCSDIASPVDLPLFRNSQMDGYAVDAASVASVPTTLTVRGVIAAGSGKPPKHLPGSAFRIMTGAPLPEGADAVVPVEDTTGVTEHVVTIERGRSVGEFVRERGSDITAGMLLVTAGTHLEPRHIAALSAVGLASLDTYTKPRVAIITTGAELKSAGTTLEPGEIYDSNGPALATLAEANGADVVSVARSSDDPAEFRELLSYATSVADLVFTSGGVSMGDFEVVKETLTPLGAHFGHVAMQPGGPQGTAVVNEVPVLSFPGNPVSTMVSFEVFARGELRRAAGPARDPARATPVDCTAAFGGRQAAVPAGTQNCGRNRTRCRTRIAPCCSHGVGRRPDRHPRRRDRARRGRSRRRRPALDFLDLIHSI</sequence>
<reference evidence="8 9" key="1">
    <citation type="submission" date="2020-03" db="EMBL/GenBank/DDBJ databases">
        <title>Screen low temperature-resistant strains for efficient degradation of petroleum hydrocarbons under the low temperature.</title>
        <authorList>
            <person name="Wang Y."/>
            <person name="Chen J."/>
        </authorList>
    </citation>
    <scope>NUCLEOTIDE SEQUENCE [LARGE SCALE GENOMIC DNA]</scope>
    <source>
        <strain evidence="8 9">KB1</strain>
    </source>
</reference>
<dbReference type="GO" id="GO:0046872">
    <property type="term" value="F:metal ion binding"/>
    <property type="evidence" value="ECO:0007669"/>
    <property type="project" value="UniProtKB-UniRule"/>
</dbReference>
<evidence type="ECO:0000256" key="3">
    <source>
        <dbReference type="ARBA" id="ARBA00022505"/>
    </source>
</evidence>
<evidence type="ECO:0000256" key="6">
    <source>
        <dbReference type="SAM" id="MobiDB-lite"/>
    </source>
</evidence>
<dbReference type="InterPro" id="IPR038987">
    <property type="entry name" value="MoeA-like"/>
</dbReference>
<dbReference type="Gene3D" id="3.40.980.10">
    <property type="entry name" value="MoaB/Mog-like domain"/>
    <property type="match status" value="1"/>
</dbReference>
<dbReference type="Pfam" id="PF00994">
    <property type="entry name" value="MoCF_biosynth"/>
    <property type="match status" value="1"/>
</dbReference>
<dbReference type="GO" id="GO:0006777">
    <property type="term" value="P:Mo-molybdopterin cofactor biosynthetic process"/>
    <property type="evidence" value="ECO:0007669"/>
    <property type="project" value="UniProtKB-UniRule"/>
</dbReference>
<dbReference type="EC" id="2.10.1.1" evidence="5"/>
<evidence type="ECO:0000313" key="9">
    <source>
        <dbReference type="Proteomes" id="UP000502345"/>
    </source>
</evidence>
<dbReference type="CDD" id="cd00887">
    <property type="entry name" value="MoeA"/>
    <property type="match status" value="1"/>
</dbReference>
<dbReference type="GO" id="GO:0005829">
    <property type="term" value="C:cytosol"/>
    <property type="evidence" value="ECO:0007669"/>
    <property type="project" value="TreeGrafter"/>
</dbReference>
<dbReference type="UniPathway" id="UPA00344"/>
<dbReference type="InterPro" id="IPR001453">
    <property type="entry name" value="MoaB/Mog_dom"/>
</dbReference>
<dbReference type="InterPro" id="IPR005110">
    <property type="entry name" value="MoeA_linker/N"/>
</dbReference>
<comment type="cofactor">
    <cofactor evidence="5">
        <name>Mg(2+)</name>
        <dbReference type="ChEBI" id="CHEBI:18420"/>
    </cofactor>
</comment>
<comment type="pathway">
    <text evidence="5">Cofactor biosynthesis; molybdopterin biosynthesis.</text>
</comment>
<keyword evidence="3 5" id="KW-0500">Molybdenum</keyword>
<keyword evidence="5" id="KW-0460">Magnesium</keyword>
<name>A0A6G9CT28_RHOER</name>
<dbReference type="PANTHER" id="PTHR10192">
    <property type="entry name" value="MOLYBDOPTERIN BIOSYNTHESIS PROTEIN"/>
    <property type="match status" value="1"/>
</dbReference>
<dbReference type="InterPro" id="IPR036425">
    <property type="entry name" value="MoaB/Mog-like_dom_sf"/>
</dbReference>
<dbReference type="Proteomes" id="UP000502345">
    <property type="component" value="Chromosome"/>
</dbReference>
<proteinExistence type="inferred from homology"/>
<dbReference type="PANTHER" id="PTHR10192:SF5">
    <property type="entry name" value="GEPHYRIN"/>
    <property type="match status" value="1"/>
</dbReference>
<feature type="domain" description="MoaB/Mog" evidence="7">
    <location>
        <begin position="181"/>
        <end position="317"/>
    </location>
</feature>
<keyword evidence="5" id="KW-0479">Metal-binding</keyword>
<gene>
    <name evidence="8" type="ORF">G9444_2547</name>
</gene>
<dbReference type="EMBL" id="CP050124">
    <property type="protein sequence ID" value="QIP39791.1"/>
    <property type="molecule type" value="Genomic_DNA"/>
</dbReference>
<dbReference type="NCBIfam" id="NF045515">
    <property type="entry name" value="Glp_gephyrin"/>
    <property type="match status" value="1"/>
</dbReference>
<dbReference type="Pfam" id="PF03453">
    <property type="entry name" value="MoeA_N"/>
    <property type="match status" value="1"/>
</dbReference>
<keyword evidence="5 8" id="KW-0808">Transferase</keyword>
<dbReference type="NCBIfam" id="TIGR00177">
    <property type="entry name" value="molyb_syn"/>
    <property type="match status" value="1"/>
</dbReference>
<dbReference type="SUPFAM" id="SSF63882">
    <property type="entry name" value="MoeA N-terminal region -like"/>
    <property type="match status" value="1"/>
</dbReference>
<dbReference type="Gene3D" id="3.90.105.10">
    <property type="entry name" value="Molybdopterin biosynthesis moea protein, domain 2"/>
    <property type="match status" value="1"/>
</dbReference>
<comment type="catalytic activity">
    <reaction evidence="4">
        <text>adenylyl-molybdopterin + molybdate = Mo-molybdopterin + AMP + H(+)</text>
        <dbReference type="Rhea" id="RHEA:35047"/>
        <dbReference type="ChEBI" id="CHEBI:15378"/>
        <dbReference type="ChEBI" id="CHEBI:36264"/>
        <dbReference type="ChEBI" id="CHEBI:62727"/>
        <dbReference type="ChEBI" id="CHEBI:71302"/>
        <dbReference type="ChEBI" id="CHEBI:456215"/>
        <dbReference type="EC" id="2.10.1.1"/>
    </reaction>
</comment>
<dbReference type="Gene3D" id="2.170.190.11">
    <property type="entry name" value="Molybdopterin biosynthesis moea protein, domain 3"/>
    <property type="match status" value="1"/>
</dbReference>
<feature type="region of interest" description="Disordered" evidence="6">
    <location>
        <begin position="367"/>
        <end position="391"/>
    </location>
</feature>
<comment type="similarity">
    <text evidence="2 5">Belongs to the MoeA family.</text>
</comment>
<accession>A0A6G9CT28</accession>
<dbReference type="GO" id="GO:0061599">
    <property type="term" value="F:molybdopterin molybdotransferase activity"/>
    <property type="evidence" value="ECO:0007669"/>
    <property type="project" value="UniProtKB-UniRule"/>
</dbReference>
<evidence type="ECO:0000313" key="8">
    <source>
        <dbReference type="EMBL" id="QIP39791.1"/>
    </source>
</evidence>
<keyword evidence="5" id="KW-0501">Molybdenum cofactor biosynthesis</keyword>
<evidence type="ECO:0000256" key="1">
    <source>
        <dbReference type="ARBA" id="ARBA00002901"/>
    </source>
</evidence>
<dbReference type="SMART" id="SM00852">
    <property type="entry name" value="MoCF_biosynth"/>
    <property type="match status" value="1"/>
</dbReference>
<feature type="compositionally biased region" description="Basic residues" evidence="6">
    <location>
        <begin position="370"/>
        <end position="391"/>
    </location>
</feature>
<organism evidence="8 9">
    <name type="scientific">Rhodococcus erythropolis</name>
    <name type="common">Arthrobacter picolinophilus</name>
    <dbReference type="NCBI Taxonomy" id="1833"/>
    <lineage>
        <taxon>Bacteria</taxon>
        <taxon>Bacillati</taxon>
        <taxon>Actinomycetota</taxon>
        <taxon>Actinomycetes</taxon>
        <taxon>Mycobacteriales</taxon>
        <taxon>Nocardiaceae</taxon>
        <taxon>Rhodococcus</taxon>
        <taxon>Rhodococcus erythropolis group</taxon>
    </lineage>
</organism>
<dbReference type="SUPFAM" id="SSF53218">
    <property type="entry name" value="Molybdenum cofactor biosynthesis proteins"/>
    <property type="match status" value="1"/>
</dbReference>
<evidence type="ECO:0000256" key="2">
    <source>
        <dbReference type="ARBA" id="ARBA00010763"/>
    </source>
</evidence>
<dbReference type="AlphaFoldDB" id="A0A6G9CT28"/>
<evidence type="ECO:0000259" key="7">
    <source>
        <dbReference type="SMART" id="SM00852"/>
    </source>
</evidence>